<feature type="domain" description="YheO-like" evidence="1">
    <location>
        <begin position="9"/>
        <end position="120"/>
    </location>
</feature>
<reference evidence="3" key="1">
    <citation type="submission" date="2022-05" db="EMBL/GenBank/DDBJ databases">
        <title>Novel bacterial taxa in a minimal lignocellulolytic consortium and its capacity to transform plastics disclosed by genome-resolved metagenomics.</title>
        <authorList>
            <person name="Rodriguez C.A.D."/>
            <person name="Diaz-Garcia L."/>
            <person name="Herrera K."/>
            <person name="Tarazona N.A."/>
            <person name="Sproer C."/>
            <person name="Overmann J."/>
            <person name="Jimenez D.J."/>
        </authorList>
    </citation>
    <scope>NUCLEOTIDE SEQUENCE</scope>
    <source>
        <strain evidence="3">MAG5</strain>
    </source>
</reference>
<protein>
    <submittedName>
        <fullName evidence="3">PAS domain-containing protein</fullName>
    </submittedName>
</protein>
<evidence type="ECO:0000313" key="4">
    <source>
        <dbReference type="Proteomes" id="UP001056756"/>
    </source>
</evidence>
<organism evidence="3 4">
    <name type="scientific">Candidatus Pristimantibacillus lignocellulolyticus</name>
    <dbReference type="NCBI Taxonomy" id="2994561"/>
    <lineage>
        <taxon>Bacteria</taxon>
        <taxon>Bacillati</taxon>
        <taxon>Bacillota</taxon>
        <taxon>Bacilli</taxon>
        <taxon>Bacillales</taxon>
        <taxon>Paenibacillaceae</taxon>
        <taxon>Candidatus Pristimantibacillus</taxon>
    </lineage>
</organism>
<dbReference type="InterPro" id="IPR013559">
    <property type="entry name" value="YheO"/>
</dbReference>
<sequence>MSIKNRAILEKHFPIASFIAAIIGPKCEVVIHDIDNLEHSIIHIENGYISGRKIGDGSTDLVLKLLQDKTYQNEAYIANYKSKGSNGQSYRSSTFFIKDENGTLVGMMCLNIDITHLDVAASWIQDILTGGGLIPSSTETPLKVADDKPAIEYLQGNVDDILTHVIETIVAQSEIPLDRLSSSEKMELVKQLNDQGVFLLKGGVMQVAKALNTSEPTIYRYLQKLKD</sequence>
<evidence type="ECO:0000259" key="1">
    <source>
        <dbReference type="Pfam" id="PF08348"/>
    </source>
</evidence>
<dbReference type="AlphaFoldDB" id="A0A9J6ZET6"/>
<dbReference type="Pfam" id="PF13309">
    <property type="entry name" value="HTH_22"/>
    <property type="match status" value="1"/>
</dbReference>
<accession>A0A9J6ZET6</accession>
<dbReference type="PANTHER" id="PTHR35568">
    <property type="entry name" value="TRANSCRIPTIONAL REGULATOR DAUR"/>
    <property type="match status" value="1"/>
</dbReference>
<dbReference type="KEGG" id="plig:NAG76_23065"/>
<proteinExistence type="predicted"/>
<dbReference type="PANTHER" id="PTHR35568:SF1">
    <property type="entry name" value="TRANSCRIPTIONAL REGULATOR DAUR"/>
    <property type="match status" value="1"/>
</dbReference>
<dbReference type="Proteomes" id="UP001056756">
    <property type="component" value="Chromosome"/>
</dbReference>
<dbReference type="Pfam" id="PF08348">
    <property type="entry name" value="PAS_6"/>
    <property type="match status" value="1"/>
</dbReference>
<dbReference type="EMBL" id="CP097899">
    <property type="protein sequence ID" value="URN94662.1"/>
    <property type="molecule type" value="Genomic_DNA"/>
</dbReference>
<dbReference type="InterPro" id="IPR039445">
    <property type="entry name" value="DauR-like_HTH"/>
</dbReference>
<feature type="domain" description="Transcriptional regulator DauR-like HTH" evidence="2">
    <location>
        <begin position="162"/>
        <end position="222"/>
    </location>
</feature>
<evidence type="ECO:0000313" key="3">
    <source>
        <dbReference type="EMBL" id="URN94662.1"/>
    </source>
</evidence>
<evidence type="ECO:0000259" key="2">
    <source>
        <dbReference type="Pfam" id="PF13309"/>
    </source>
</evidence>
<gene>
    <name evidence="3" type="ORF">NAG76_23065</name>
</gene>
<dbReference type="InterPro" id="IPR039446">
    <property type="entry name" value="DauR-like"/>
</dbReference>
<name>A0A9J6ZET6_9BACL</name>